<evidence type="ECO:0000256" key="6">
    <source>
        <dbReference type="SAM" id="SignalP"/>
    </source>
</evidence>
<keyword evidence="2" id="KW-1015">Disulfide bond</keyword>
<evidence type="ECO:0000256" key="1">
    <source>
        <dbReference type="ARBA" id="ARBA00022729"/>
    </source>
</evidence>
<name>A0A484D4F7_PERFV</name>
<dbReference type="PANTHER" id="PTHR16423">
    <property type="entry name" value="TREM-LIKE TRANSCRIPT PROTEIN"/>
    <property type="match status" value="1"/>
</dbReference>
<feature type="region of interest" description="Disordered" evidence="4">
    <location>
        <begin position="131"/>
        <end position="196"/>
    </location>
</feature>
<dbReference type="GO" id="GO:0038023">
    <property type="term" value="F:signaling receptor activity"/>
    <property type="evidence" value="ECO:0007669"/>
    <property type="project" value="TreeGrafter"/>
</dbReference>
<keyword evidence="5" id="KW-1133">Transmembrane helix</keyword>
<organism evidence="7 8">
    <name type="scientific">Perca flavescens</name>
    <name type="common">American yellow perch</name>
    <name type="synonym">Morone flavescens</name>
    <dbReference type="NCBI Taxonomy" id="8167"/>
    <lineage>
        <taxon>Eukaryota</taxon>
        <taxon>Metazoa</taxon>
        <taxon>Chordata</taxon>
        <taxon>Craniata</taxon>
        <taxon>Vertebrata</taxon>
        <taxon>Euteleostomi</taxon>
        <taxon>Actinopterygii</taxon>
        <taxon>Neopterygii</taxon>
        <taxon>Teleostei</taxon>
        <taxon>Neoteleostei</taxon>
        <taxon>Acanthomorphata</taxon>
        <taxon>Eupercaria</taxon>
        <taxon>Perciformes</taxon>
        <taxon>Percoidei</taxon>
        <taxon>Percidae</taxon>
        <taxon>Percinae</taxon>
        <taxon>Perca</taxon>
    </lineage>
</organism>
<evidence type="ECO:0000256" key="5">
    <source>
        <dbReference type="SAM" id="Phobius"/>
    </source>
</evidence>
<proteinExistence type="predicted"/>
<evidence type="ECO:0000256" key="2">
    <source>
        <dbReference type="ARBA" id="ARBA00023157"/>
    </source>
</evidence>
<feature type="region of interest" description="Disordered" evidence="4">
    <location>
        <begin position="344"/>
        <end position="367"/>
    </location>
</feature>
<feature type="compositionally biased region" description="Polar residues" evidence="4">
    <location>
        <begin position="309"/>
        <end position="326"/>
    </location>
</feature>
<evidence type="ECO:0000313" key="8">
    <source>
        <dbReference type="Proteomes" id="UP000295070"/>
    </source>
</evidence>
<feature type="region of interest" description="Disordered" evidence="4">
    <location>
        <begin position="294"/>
        <end position="332"/>
    </location>
</feature>
<feature type="compositionally biased region" description="Polar residues" evidence="4">
    <location>
        <begin position="346"/>
        <end position="367"/>
    </location>
</feature>
<dbReference type="InterPro" id="IPR036179">
    <property type="entry name" value="Ig-like_dom_sf"/>
</dbReference>
<dbReference type="InterPro" id="IPR013783">
    <property type="entry name" value="Ig-like_fold"/>
</dbReference>
<gene>
    <name evidence="7" type="ORF">EPR50_G00071870</name>
</gene>
<evidence type="ECO:0000313" key="7">
    <source>
        <dbReference type="EMBL" id="TDH10131.1"/>
    </source>
</evidence>
<sequence>MNVCQSLICFFFLTLQDGNIGLINAEIIKSTGTEGGDITVKCSFYFSGKRRIFCKDKCKEGDILINTEEDTAQRGRYSIRYIEGGFPVFKTILYVSIRNLTQSESGWYRCCLVRSFPFSPSYQEIEIRVTDAPTSPLRPSSPSVPSASTLMTSQSLSSTPSSASTLMTSQSLSSTPSSASPEASEQPRQQHTAPATPAAHAPSALLYLGLTLVLFFIMLSGALLIFCRKRASKPKEPPLETEYSNVTGANRVYEEIREDRQSTSPPVEVSTVYTYAKYTKSNVVETTEEYSLVTAPTSQKKTEDDRSDLTYSELNVPNGTSASLHSAPSGDAGNVVYSVLRVEASSAGSHAQDSSPPLNSTVTLHRL</sequence>
<dbReference type="AlphaFoldDB" id="A0A484D4F7"/>
<keyword evidence="3" id="KW-0393">Immunoglobulin domain</keyword>
<reference evidence="7 8" key="1">
    <citation type="submission" date="2019-01" db="EMBL/GenBank/DDBJ databases">
        <title>A chromosome-scale genome assembly of the yellow perch, Perca flavescens.</title>
        <authorList>
            <person name="Feron R."/>
            <person name="Morvezen R."/>
            <person name="Bestin A."/>
            <person name="Haffray P."/>
            <person name="Klopp C."/>
            <person name="Zahm M."/>
            <person name="Cabau C."/>
            <person name="Roques C."/>
            <person name="Donnadieu C."/>
            <person name="Bouchez O."/>
            <person name="Christie M."/>
            <person name="Larson W."/>
            <person name="Guiguen Y."/>
        </authorList>
    </citation>
    <scope>NUCLEOTIDE SEQUENCE [LARGE SCALE GENOMIC DNA]</scope>
    <source>
        <strain evidence="7">YP-PL-M2</strain>
        <tissue evidence="7">Blood</tissue>
    </source>
</reference>
<dbReference type="PANTHER" id="PTHR16423:SF3">
    <property type="entry name" value="TREM-LIKE TRANSCRIPT 2 PROTEIN"/>
    <property type="match status" value="1"/>
</dbReference>
<feature type="compositionally biased region" description="Low complexity" evidence="4">
    <location>
        <begin position="132"/>
        <end position="196"/>
    </location>
</feature>
<evidence type="ECO:0008006" key="9">
    <source>
        <dbReference type="Google" id="ProtNLM"/>
    </source>
</evidence>
<keyword evidence="5" id="KW-0812">Transmembrane</keyword>
<evidence type="ECO:0000256" key="4">
    <source>
        <dbReference type="SAM" id="MobiDB-lite"/>
    </source>
</evidence>
<dbReference type="Proteomes" id="UP000295070">
    <property type="component" value="Chromosome 7"/>
</dbReference>
<accession>A0A484D4F7</accession>
<evidence type="ECO:0000256" key="3">
    <source>
        <dbReference type="ARBA" id="ARBA00023319"/>
    </source>
</evidence>
<keyword evidence="5" id="KW-0472">Membrane</keyword>
<dbReference type="SUPFAM" id="SSF48726">
    <property type="entry name" value="Immunoglobulin"/>
    <property type="match status" value="1"/>
</dbReference>
<dbReference type="Gene3D" id="2.60.40.10">
    <property type="entry name" value="Immunoglobulins"/>
    <property type="match status" value="1"/>
</dbReference>
<comment type="caution">
    <text evidence="7">The sequence shown here is derived from an EMBL/GenBank/DDBJ whole genome shotgun (WGS) entry which is preliminary data.</text>
</comment>
<keyword evidence="8" id="KW-1185">Reference proteome</keyword>
<feature type="transmembrane region" description="Helical" evidence="5">
    <location>
        <begin position="204"/>
        <end position="226"/>
    </location>
</feature>
<dbReference type="GO" id="GO:0009986">
    <property type="term" value="C:cell surface"/>
    <property type="evidence" value="ECO:0007669"/>
    <property type="project" value="TreeGrafter"/>
</dbReference>
<feature type="signal peptide" evidence="6">
    <location>
        <begin position="1"/>
        <end position="25"/>
    </location>
</feature>
<protein>
    <recommendedName>
        <fullName evidence="9">Immunoglobulin subtype domain-containing protein</fullName>
    </recommendedName>
</protein>
<dbReference type="InterPro" id="IPR052314">
    <property type="entry name" value="Immune_rcpt_domain"/>
</dbReference>
<dbReference type="EMBL" id="SCKG01000007">
    <property type="protein sequence ID" value="TDH10131.1"/>
    <property type="molecule type" value="Genomic_DNA"/>
</dbReference>
<feature type="chain" id="PRO_5019712891" description="Immunoglobulin subtype domain-containing protein" evidence="6">
    <location>
        <begin position="26"/>
        <end position="367"/>
    </location>
</feature>
<keyword evidence="1 6" id="KW-0732">Signal</keyword>